<evidence type="ECO:0000313" key="5">
    <source>
        <dbReference type="Proteomes" id="UP000198669"/>
    </source>
</evidence>
<dbReference type="EMBL" id="CP017921">
    <property type="protein sequence ID" value="APH39172.1"/>
    <property type="molecule type" value="Genomic_DNA"/>
</dbReference>
<dbReference type="AlphaFoldDB" id="A0A1L3Q2R6"/>
<evidence type="ECO:0000313" key="6">
    <source>
        <dbReference type="Proteomes" id="UP000267921"/>
    </source>
</evidence>
<evidence type="ECO:0000313" key="1">
    <source>
        <dbReference type="EMBL" id="APH39172.1"/>
    </source>
</evidence>
<dbReference type="KEGG" id="mhaz:BHR79_06525"/>
<dbReference type="EMBL" id="RJJG01000003">
    <property type="protein sequence ID" value="RNI09769.1"/>
    <property type="molecule type" value="Genomic_DNA"/>
</dbReference>
<protein>
    <submittedName>
        <fullName evidence="1">Uncharacterized protein</fullName>
    </submittedName>
</protein>
<gene>
    <name evidence="1" type="ORF">BHR79_06525</name>
    <name evidence="2" type="ORF">EFE40_03725</name>
    <name evidence="3" type="ORF">SAMN04515625_1205</name>
</gene>
<dbReference type="GeneID" id="30583406"/>
<evidence type="ECO:0000313" key="4">
    <source>
        <dbReference type="Proteomes" id="UP000186879"/>
    </source>
</evidence>
<reference evidence="1 4" key="1">
    <citation type="submission" date="2016-10" db="EMBL/GenBank/DDBJ databases">
        <title>Methanohalophilus halophilus.</title>
        <authorList>
            <person name="L'haridon S."/>
        </authorList>
    </citation>
    <scope>NUCLEOTIDE SEQUENCE [LARGE SCALE GENOMIC DNA]</scope>
    <source>
        <strain evidence="1 4">Z-7982</strain>
    </source>
</reference>
<accession>A0A1L3Q2R6</accession>
<proteinExistence type="predicted"/>
<dbReference type="EMBL" id="FNMU01000003">
    <property type="protein sequence ID" value="SDW56400.1"/>
    <property type="molecule type" value="Genomic_DNA"/>
</dbReference>
<organism evidence="1 4">
    <name type="scientific">Methanohalophilus halophilus</name>
    <dbReference type="NCBI Taxonomy" id="2177"/>
    <lineage>
        <taxon>Archaea</taxon>
        <taxon>Methanobacteriati</taxon>
        <taxon>Methanobacteriota</taxon>
        <taxon>Stenosarchaea group</taxon>
        <taxon>Methanomicrobia</taxon>
        <taxon>Methanosarcinales</taxon>
        <taxon>Methanosarcinaceae</taxon>
        <taxon>Methanohalophilus</taxon>
    </lineage>
</organism>
<evidence type="ECO:0000313" key="3">
    <source>
        <dbReference type="EMBL" id="SDW56400.1"/>
    </source>
</evidence>
<dbReference type="Proteomes" id="UP000267921">
    <property type="component" value="Unassembled WGS sequence"/>
</dbReference>
<dbReference type="RefSeq" id="WP_072561608.1">
    <property type="nucleotide sequence ID" value="NZ_CP017921.1"/>
</dbReference>
<keyword evidence="4" id="KW-1185">Reference proteome</keyword>
<dbReference type="Proteomes" id="UP000198669">
    <property type="component" value="Unassembled WGS sequence"/>
</dbReference>
<dbReference type="OrthoDB" id="139886at2157"/>
<sequence>MKNTITKSFGLGDYAIKGAQIDGFSMTLHDREHLSTEVKYVPACCDSFTKDQVEELIQRIMEKARYFMEKLHENIKCKIILMDFEETGFTPDSDLPSIEVRSLEKLHVIYRFSVEYYI</sequence>
<reference evidence="2 6" key="3">
    <citation type="submission" date="2018-10" db="EMBL/GenBank/DDBJ databases">
        <title>Cultivation of a novel Methanohalophilus strain from Kebrit Deep of the Red Sea and a genomic comparison of members of the genus Methanohalophilus.</title>
        <authorList>
            <person name="Guan Y."/>
            <person name="Ngugi D.K."/>
            <person name="Stingl U."/>
        </authorList>
    </citation>
    <scope>NUCLEOTIDE SEQUENCE [LARGE SCALE GENOMIC DNA]</scope>
    <source>
        <strain evidence="2 6">DSM 3094</strain>
    </source>
</reference>
<dbReference type="Proteomes" id="UP000186879">
    <property type="component" value="Chromosome"/>
</dbReference>
<reference evidence="3 5" key="2">
    <citation type="submission" date="2016-10" db="EMBL/GenBank/DDBJ databases">
        <authorList>
            <person name="de Groot N.N."/>
        </authorList>
    </citation>
    <scope>NUCLEOTIDE SEQUENCE [LARGE SCALE GENOMIC DNA]</scope>
    <source>
        <strain evidence="3 5">Z-7982</strain>
    </source>
</reference>
<name>A0A1L3Q2R6_9EURY</name>
<evidence type="ECO:0000313" key="2">
    <source>
        <dbReference type="EMBL" id="RNI09769.1"/>
    </source>
</evidence>